<dbReference type="VEuPathDB" id="TriTrypDB:ECC02_009749"/>
<comment type="caution">
    <text evidence="2">The sequence shown here is derived from an EMBL/GenBank/DDBJ whole genome shotgun (WGS) entry which is preliminary data.</text>
</comment>
<feature type="compositionally biased region" description="Polar residues" evidence="1">
    <location>
        <begin position="476"/>
        <end position="486"/>
    </location>
</feature>
<proteinExistence type="predicted"/>
<dbReference type="Proteomes" id="UP000583944">
    <property type="component" value="Unassembled WGS sequence"/>
</dbReference>
<evidence type="ECO:0000313" key="3">
    <source>
        <dbReference type="Proteomes" id="UP000583944"/>
    </source>
</evidence>
<dbReference type="VEuPathDB" id="TriTrypDB:BCY84_12854"/>
<dbReference type="EMBL" id="JABDHM010000139">
    <property type="protein sequence ID" value="KAF5217372.1"/>
    <property type="molecule type" value="Genomic_DNA"/>
</dbReference>
<feature type="region of interest" description="Disordered" evidence="1">
    <location>
        <begin position="251"/>
        <end position="273"/>
    </location>
</feature>
<feature type="region of interest" description="Disordered" evidence="1">
    <location>
        <begin position="147"/>
        <end position="200"/>
    </location>
</feature>
<feature type="region of interest" description="Disordered" evidence="1">
    <location>
        <begin position="644"/>
        <end position="678"/>
    </location>
</feature>
<gene>
    <name evidence="2" type="ORF">ECC02_009749</name>
</gene>
<feature type="compositionally biased region" description="Acidic residues" evidence="1">
    <location>
        <begin position="644"/>
        <end position="663"/>
    </location>
</feature>
<organism evidence="2 3">
    <name type="scientific">Trypanosoma cruzi</name>
    <dbReference type="NCBI Taxonomy" id="5693"/>
    <lineage>
        <taxon>Eukaryota</taxon>
        <taxon>Discoba</taxon>
        <taxon>Euglenozoa</taxon>
        <taxon>Kinetoplastea</taxon>
        <taxon>Metakinetoplastina</taxon>
        <taxon>Trypanosomatida</taxon>
        <taxon>Trypanosomatidae</taxon>
        <taxon>Trypanosoma</taxon>
        <taxon>Schizotrypanum</taxon>
    </lineage>
</organism>
<feature type="region of interest" description="Disordered" evidence="1">
    <location>
        <begin position="319"/>
        <end position="346"/>
    </location>
</feature>
<dbReference type="AlphaFoldDB" id="A0A7J6XSC5"/>
<feature type="compositionally biased region" description="Basic and acidic residues" evidence="1">
    <location>
        <begin position="668"/>
        <end position="678"/>
    </location>
</feature>
<feature type="region of interest" description="Disordered" evidence="1">
    <location>
        <begin position="420"/>
        <end position="440"/>
    </location>
</feature>
<name>A0A7J6XSC5_TRYCR</name>
<accession>A0A7J6XSC5</accession>
<feature type="region of interest" description="Disordered" evidence="1">
    <location>
        <begin position="830"/>
        <end position="856"/>
    </location>
</feature>
<sequence>MSVFIIPHSGKYRGYFEFAVVMSGKKQSKLKVTVYDELKKRVVYETKDTWPSGRKMALPPGDYCVHAELVLPRLDGSTLLLDAVKAQYSVVQSSGSTLSTPTPLSGQMLREELASCASHVQRLSPYSAEGAIALAARADLVDGGELATRLGSFPPSRRSMSEFNGRSSVNAESVAGDDAASVWRSPSRGTPNPALPRIRDPTPAQALRAFSELPSKRATPSLARVPLHAYETAEPESPFSLPQRNISLTAHPYAPSEAGNDENTAPAAFNPEPQNATSWLWKLSPTPVKEERVMKSSPGSVYAMAIDEPNSRQMNYEETPLVSTPLQQQQQQQQQSDYPADSARGSVHTPLQYETIALPCCNEGVGVRPVNAVNSPDRLHANEQAVPFSYSLPAENVEENKNPLSFRETTPLFVRAEPVRNNEEEKISSLPKQPNAEKEQQTLHFAIPTSTNDSSAEMVKYTPPVTIKDNQEKSPNRGSAQPTSPHLPSRKEGPTFVVPPPDVIDVHEPFCLALAFGSPNAATTTNPVFIHVLVEEEVEPGVKPVEPVISVVPATLAAVPTRARGINYRWVCSPSIRANGRTGLMELLGGVAGRPHTAIAISTVCVGPSCDGQTLSGIQFVLDNVERISSCQFFVSFREIEEMSNEEEEVTQEEASVNEDDNNGDTAKAQDKSRQTPTLDDRALGAEVIYNSLPYIRCVVDENGEMTLEVQRKNFVVACEPVQKGSRVAMYFGTIATNSKAAGGNVGGQQPYLSVLVDYRTVFRYVVPFGKVPEALRVILMSSVKSSTDAADSGACMRLREVELLSQQRRLVAFADEVCLDDAKASQISDSIRRKQQEEGPNQHGAGRPGSVSAWVAGQNPGIRAWRRVTLL</sequence>
<reference evidence="2 3" key="1">
    <citation type="journal article" date="2019" name="Genome Biol. Evol.">
        <title>Nanopore Sequencing Significantly Improves Genome Assembly of the Protozoan Parasite Trypanosoma cruzi.</title>
        <authorList>
            <person name="Diaz-Viraque F."/>
            <person name="Pita S."/>
            <person name="Greif G."/>
            <person name="de Souza R.C.M."/>
            <person name="Iraola G."/>
            <person name="Robello C."/>
        </authorList>
    </citation>
    <scope>NUCLEOTIDE SEQUENCE [LARGE SCALE GENOMIC DNA]</scope>
    <source>
        <strain evidence="2 3">Berenice</strain>
    </source>
</reference>
<feature type="region of interest" description="Disordered" evidence="1">
    <location>
        <begin position="466"/>
        <end position="496"/>
    </location>
</feature>
<evidence type="ECO:0000313" key="2">
    <source>
        <dbReference type="EMBL" id="KAF5217372.1"/>
    </source>
</evidence>
<evidence type="ECO:0000256" key="1">
    <source>
        <dbReference type="SAM" id="MobiDB-lite"/>
    </source>
</evidence>
<protein>
    <submittedName>
        <fullName evidence="2">Uncharacterized protein</fullName>
    </submittedName>
</protein>
<feature type="compositionally biased region" description="Polar residues" evidence="1">
    <location>
        <begin position="161"/>
        <end position="171"/>
    </location>
</feature>